<dbReference type="EMBL" id="JAEDAE010000003">
    <property type="protein sequence ID" value="MBH8558139.1"/>
    <property type="molecule type" value="Genomic_DNA"/>
</dbReference>
<name>A0ABS0Q666_9BACT</name>
<gene>
    <name evidence="2" type="ORF">I7X13_08780</name>
</gene>
<comment type="caution">
    <text evidence="2">The sequence shown here is derived from an EMBL/GenBank/DDBJ whole genome shotgun (WGS) entry which is preliminary data.</text>
</comment>
<feature type="region of interest" description="Disordered" evidence="1">
    <location>
        <begin position="1"/>
        <end position="43"/>
    </location>
</feature>
<protein>
    <submittedName>
        <fullName evidence="2">Uncharacterized protein</fullName>
    </submittedName>
</protein>
<evidence type="ECO:0000313" key="3">
    <source>
        <dbReference type="Proteomes" id="UP000625631"/>
    </source>
</evidence>
<proteinExistence type="predicted"/>
<reference evidence="2 3" key="1">
    <citation type="submission" date="2020-12" db="EMBL/GenBank/DDBJ databases">
        <title>Hymenobacter sp.</title>
        <authorList>
            <person name="Kim M.K."/>
        </authorList>
    </citation>
    <scope>NUCLEOTIDE SEQUENCE [LARGE SCALE GENOMIC DNA]</scope>
    <source>
        <strain evidence="2 3">BT442</strain>
    </source>
</reference>
<dbReference type="RefSeq" id="WP_198075202.1">
    <property type="nucleotide sequence ID" value="NZ_JAEDAE010000003.1"/>
</dbReference>
<evidence type="ECO:0000256" key="1">
    <source>
        <dbReference type="SAM" id="MobiDB-lite"/>
    </source>
</evidence>
<sequence length="86" mass="8982">MKTKRKFTNPAASEPATHAHAGTPHYAAFGKETDKPGTPADPAREAAAALIAEGGSETKLHAAYAAEDPRYAGGDVFDLDNEQTSL</sequence>
<organism evidence="2 3">
    <name type="scientific">Hymenobacter negativus</name>
    <dbReference type="NCBI Taxonomy" id="2795026"/>
    <lineage>
        <taxon>Bacteria</taxon>
        <taxon>Pseudomonadati</taxon>
        <taxon>Bacteroidota</taxon>
        <taxon>Cytophagia</taxon>
        <taxon>Cytophagales</taxon>
        <taxon>Hymenobacteraceae</taxon>
        <taxon>Hymenobacter</taxon>
    </lineage>
</organism>
<evidence type="ECO:0000313" key="2">
    <source>
        <dbReference type="EMBL" id="MBH8558139.1"/>
    </source>
</evidence>
<dbReference type="Proteomes" id="UP000625631">
    <property type="component" value="Unassembled WGS sequence"/>
</dbReference>
<accession>A0ABS0Q666</accession>
<keyword evidence="3" id="KW-1185">Reference proteome</keyword>